<protein>
    <submittedName>
        <fullName evidence="1">Uncharacterized protein</fullName>
    </submittedName>
</protein>
<keyword evidence="2" id="KW-1185">Reference proteome</keyword>
<evidence type="ECO:0000313" key="2">
    <source>
        <dbReference type="Proteomes" id="UP001355206"/>
    </source>
</evidence>
<dbReference type="EMBL" id="MLCA01000006">
    <property type="protein sequence ID" value="MEE7491117.1"/>
    <property type="molecule type" value="Genomic_DNA"/>
</dbReference>
<organism evidence="1 2">
    <name type="scientific">Methylobacterium oryzae</name>
    <dbReference type="NCBI Taxonomy" id="334852"/>
    <lineage>
        <taxon>Bacteria</taxon>
        <taxon>Pseudomonadati</taxon>
        <taxon>Pseudomonadota</taxon>
        <taxon>Alphaproteobacteria</taxon>
        <taxon>Hyphomicrobiales</taxon>
        <taxon>Methylobacteriaceae</taxon>
        <taxon>Methylobacterium</taxon>
    </lineage>
</organism>
<accession>A0ABU7TP53</accession>
<sequence>MTWLLMSERRVLYRGPYGQALDAAESFELCARSFHLDGTEMAPRLAPGVRLVPEDMMPVRRRRAA</sequence>
<evidence type="ECO:0000313" key="1">
    <source>
        <dbReference type="EMBL" id="MEE7491117.1"/>
    </source>
</evidence>
<name>A0ABU7TP53_9HYPH</name>
<dbReference type="Proteomes" id="UP001355206">
    <property type="component" value="Unassembled WGS sequence"/>
</dbReference>
<dbReference type="RefSeq" id="WP_331301903.1">
    <property type="nucleotide sequence ID" value="NZ_MLCA01000006.1"/>
</dbReference>
<gene>
    <name evidence="1" type="ORF">MOTC310_11845</name>
</gene>
<reference evidence="1 2" key="1">
    <citation type="journal article" date="2012" name="Genet. Mol. Biol.">
        <title>Analysis of 16S rRNA and mxaF genes revealing insights into Methylobacterium niche-specific plant association.</title>
        <authorList>
            <person name="Dourado M.N."/>
            <person name="Andreote F.D."/>
            <person name="Dini-Andreote F."/>
            <person name="Conti R."/>
            <person name="Araujo J.M."/>
            <person name="Araujo W.L."/>
        </authorList>
    </citation>
    <scope>NUCLEOTIDE SEQUENCE [LARGE SCALE GENOMIC DNA]</scope>
    <source>
        <strain evidence="1 2">TC3-10</strain>
    </source>
</reference>
<comment type="caution">
    <text evidence="1">The sequence shown here is derived from an EMBL/GenBank/DDBJ whole genome shotgun (WGS) entry which is preliminary data.</text>
</comment>
<proteinExistence type="predicted"/>